<name>A0A642UQC9_DIURU</name>
<dbReference type="RefSeq" id="XP_034012790.1">
    <property type="nucleotide sequence ID" value="XM_034155018.1"/>
</dbReference>
<accession>A0A642UQC9</accession>
<dbReference type="OrthoDB" id="294295at2759"/>
<comment type="caution">
    <text evidence="4">The sequence shown here is derived from an EMBL/GenBank/DDBJ whole genome shotgun (WGS) entry which is preliminary data.</text>
</comment>
<evidence type="ECO:0000256" key="2">
    <source>
        <dbReference type="ARBA" id="ARBA00022857"/>
    </source>
</evidence>
<dbReference type="SUPFAM" id="SSF51735">
    <property type="entry name" value="NAD(P)-binding Rossmann-fold domains"/>
    <property type="match status" value="1"/>
</dbReference>
<organism evidence="4 5">
    <name type="scientific">Diutina rugosa</name>
    <name type="common">Yeast</name>
    <name type="synonym">Candida rugosa</name>
    <dbReference type="NCBI Taxonomy" id="5481"/>
    <lineage>
        <taxon>Eukaryota</taxon>
        <taxon>Fungi</taxon>
        <taxon>Dikarya</taxon>
        <taxon>Ascomycota</taxon>
        <taxon>Saccharomycotina</taxon>
        <taxon>Pichiomycetes</taxon>
        <taxon>Debaryomycetaceae</taxon>
        <taxon>Diutina</taxon>
    </lineage>
</organism>
<protein>
    <submittedName>
        <fullName evidence="4">Uncharacterized protein</fullName>
    </submittedName>
</protein>
<dbReference type="InterPro" id="IPR002347">
    <property type="entry name" value="SDR_fam"/>
</dbReference>
<dbReference type="EMBL" id="SWFT01000067">
    <property type="protein sequence ID" value="KAA8903488.1"/>
    <property type="molecule type" value="Genomic_DNA"/>
</dbReference>
<dbReference type="InterPro" id="IPR036291">
    <property type="entry name" value="NAD(P)-bd_dom_sf"/>
</dbReference>
<dbReference type="InterPro" id="IPR052178">
    <property type="entry name" value="Sec_Metab_Biosynth_SDR"/>
</dbReference>
<evidence type="ECO:0000313" key="4">
    <source>
        <dbReference type="EMBL" id="KAA8903488.1"/>
    </source>
</evidence>
<proteinExistence type="inferred from homology"/>
<dbReference type="Pfam" id="PF13561">
    <property type="entry name" value="adh_short_C2"/>
    <property type="match status" value="1"/>
</dbReference>
<dbReference type="OMA" id="EFHSCDV"/>
<dbReference type="VEuPathDB" id="FungiDB:DIURU_002374"/>
<evidence type="ECO:0000256" key="1">
    <source>
        <dbReference type="ARBA" id="ARBA00006484"/>
    </source>
</evidence>
<keyword evidence="5" id="KW-1185">Reference proteome</keyword>
<evidence type="ECO:0000313" key="5">
    <source>
        <dbReference type="Proteomes" id="UP000449547"/>
    </source>
</evidence>
<comment type="similarity">
    <text evidence="1">Belongs to the short-chain dehydrogenases/reductases (SDR) family.</text>
</comment>
<dbReference type="GeneID" id="54781025"/>
<dbReference type="PANTHER" id="PTHR43618:SF12">
    <property type="entry name" value="OXIDOREDUCTASE, SHORT-CHAIN DEHYDROGENASE_REDUCTASE FAMILY (AFU_ORTHOLOGUE AFUA_1G14540)"/>
    <property type="match status" value="1"/>
</dbReference>
<keyword evidence="3" id="KW-0560">Oxidoreductase</keyword>
<dbReference type="FunFam" id="3.40.50.720:FF:000084">
    <property type="entry name" value="Short-chain dehydrogenase reductase"/>
    <property type="match status" value="1"/>
</dbReference>
<keyword evidence="2" id="KW-0521">NADP</keyword>
<dbReference type="PRINTS" id="PR00081">
    <property type="entry name" value="GDHRDH"/>
</dbReference>
<dbReference type="PANTHER" id="PTHR43618">
    <property type="entry name" value="7-ALPHA-HYDROXYSTEROID DEHYDROGENASE"/>
    <property type="match status" value="1"/>
</dbReference>
<gene>
    <name evidence="4" type="ORF">DIURU_002374</name>
</gene>
<reference evidence="4 5" key="1">
    <citation type="submission" date="2019-07" db="EMBL/GenBank/DDBJ databases">
        <title>Genome assembly of two rare yeast pathogens: Diutina rugosa and Trichomonascus ciferrii.</title>
        <authorList>
            <person name="Mixao V."/>
            <person name="Saus E."/>
            <person name="Hansen A."/>
            <person name="Lass-Flor C."/>
            <person name="Gabaldon T."/>
        </authorList>
    </citation>
    <scope>NUCLEOTIDE SEQUENCE [LARGE SCALE GENOMIC DNA]</scope>
    <source>
        <strain evidence="4 5">CBS 613</strain>
    </source>
</reference>
<dbReference type="AlphaFoldDB" id="A0A642UQC9"/>
<dbReference type="GO" id="GO:0016491">
    <property type="term" value="F:oxidoreductase activity"/>
    <property type="evidence" value="ECO:0007669"/>
    <property type="project" value="UniProtKB-KW"/>
</dbReference>
<evidence type="ECO:0000256" key="3">
    <source>
        <dbReference type="ARBA" id="ARBA00023002"/>
    </source>
</evidence>
<sequence>MVDFNVNGKVAVITGGTRGLGLNCAEVLALNGASTVIITSRKAKACEEAKKYLEGITQKAGKQVKVISIPADLAKPEQAQAFFDEASKHVDKVDILIANAGATWGEDLETHPTSAIEKVLTLNVTSVFHSIQLFTPLLEAAGTKEDPSRVLIMSSVASVGTSGMSNTYGYMASKAGVAHMGKNLAVQLGPRNINVNSLAPGFFPTKMSNGLLDAIGEIMIETNPRGRLGEPSDIQAATLFLCAKQSAYINGIVLFIDGGGHLNSPAARF</sequence>
<dbReference type="Gene3D" id="3.40.50.720">
    <property type="entry name" value="NAD(P)-binding Rossmann-like Domain"/>
    <property type="match status" value="1"/>
</dbReference>
<dbReference type="Proteomes" id="UP000449547">
    <property type="component" value="Unassembled WGS sequence"/>
</dbReference>